<reference evidence="2" key="2">
    <citation type="submission" date="2025-09" db="UniProtKB">
        <authorList>
            <consortium name="Ensembl"/>
        </authorList>
    </citation>
    <scope>IDENTIFICATION</scope>
</reference>
<dbReference type="Proteomes" id="UP000233200">
    <property type="component" value="Unplaced"/>
</dbReference>
<dbReference type="Ensembl" id="ENSRROT00000027100.1">
    <property type="protein sequence ID" value="ENSRROP00000006058.1"/>
    <property type="gene ID" value="ENSRROG00000024390.1"/>
</dbReference>
<feature type="compositionally biased region" description="Gly residues" evidence="1">
    <location>
        <begin position="101"/>
        <end position="131"/>
    </location>
</feature>
<dbReference type="AlphaFoldDB" id="A0A2K6NP43"/>
<accession>A0A2K6NP43</accession>
<feature type="region of interest" description="Disordered" evidence="1">
    <location>
        <begin position="1"/>
        <end position="29"/>
    </location>
</feature>
<sequence length="300" mass="30721">MQPKERAEQHVFSPVPRAPAPPPNRRGRLTLRLGLPAAGTQGPGIRAAAARHALSLRGGGAARRGRRPAGAAGGGVAARAGALGAARGHTPEAGRHRGGRRGAGAAGAGPVARGGGAGGREGGAGRGGAGPRGHVLVQVPEAGAGRRALLGRYCQQTSAPGVEQELRPASGMPGRPRRRASRALCPRPCALPRCRCQPRLRLPTGSLDPYGAPGRLPVPSVACPSNLISAHPIFSFFPTAAASRASALRLPPGALFALRVPLALRLSFVSSFSCSNSLKRKTIQPTKVAFSLIRRLQRAA</sequence>
<feature type="region of interest" description="Disordered" evidence="1">
    <location>
        <begin position="160"/>
        <end position="180"/>
    </location>
</feature>
<reference evidence="2" key="1">
    <citation type="submission" date="2025-08" db="UniProtKB">
        <authorList>
            <consortium name="Ensembl"/>
        </authorList>
    </citation>
    <scope>IDENTIFICATION</scope>
</reference>
<dbReference type="OMA" id="GPCAPRE"/>
<keyword evidence="3" id="KW-1185">Reference proteome</keyword>
<name>A0A2K6NP43_RHIRO</name>
<organism evidence="2 3">
    <name type="scientific">Rhinopithecus roxellana</name>
    <name type="common">Golden snub-nosed monkey</name>
    <name type="synonym">Pygathrix roxellana</name>
    <dbReference type="NCBI Taxonomy" id="61622"/>
    <lineage>
        <taxon>Eukaryota</taxon>
        <taxon>Metazoa</taxon>
        <taxon>Chordata</taxon>
        <taxon>Craniata</taxon>
        <taxon>Vertebrata</taxon>
        <taxon>Euteleostomi</taxon>
        <taxon>Mammalia</taxon>
        <taxon>Eutheria</taxon>
        <taxon>Euarchontoglires</taxon>
        <taxon>Primates</taxon>
        <taxon>Haplorrhini</taxon>
        <taxon>Catarrhini</taxon>
        <taxon>Cercopithecidae</taxon>
        <taxon>Colobinae</taxon>
        <taxon>Rhinopithecus</taxon>
    </lineage>
</organism>
<proteinExistence type="predicted"/>
<evidence type="ECO:0000256" key="1">
    <source>
        <dbReference type="SAM" id="MobiDB-lite"/>
    </source>
</evidence>
<evidence type="ECO:0000313" key="3">
    <source>
        <dbReference type="Proteomes" id="UP000233200"/>
    </source>
</evidence>
<feature type="region of interest" description="Disordered" evidence="1">
    <location>
        <begin position="82"/>
        <end position="134"/>
    </location>
</feature>
<evidence type="ECO:0000313" key="2">
    <source>
        <dbReference type="Ensembl" id="ENSRROP00000006058.1"/>
    </source>
</evidence>
<protein>
    <submittedName>
        <fullName evidence="2">Uncharacterized protein</fullName>
    </submittedName>
</protein>